<dbReference type="Proteomes" id="UP000199503">
    <property type="component" value="Unassembled WGS sequence"/>
</dbReference>
<dbReference type="AlphaFoldDB" id="A0A1H9X1A5"/>
<dbReference type="Pfam" id="PF18963">
    <property type="entry name" value="DUF5703"/>
    <property type="match status" value="1"/>
</dbReference>
<evidence type="ECO:0000313" key="2">
    <source>
        <dbReference type="Proteomes" id="UP000199503"/>
    </source>
</evidence>
<organism evidence="1 2">
    <name type="scientific">Lentzea albida</name>
    <dbReference type="NCBI Taxonomy" id="65499"/>
    <lineage>
        <taxon>Bacteria</taxon>
        <taxon>Bacillati</taxon>
        <taxon>Actinomycetota</taxon>
        <taxon>Actinomycetes</taxon>
        <taxon>Pseudonocardiales</taxon>
        <taxon>Pseudonocardiaceae</taxon>
        <taxon>Lentzea</taxon>
    </lineage>
</organism>
<keyword evidence="2" id="KW-1185">Reference proteome</keyword>
<protein>
    <recommendedName>
        <fullName evidence="3">Dihydroorotate dehydrogenase</fullName>
    </recommendedName>
</protein>
<reference evidence="2" key="1">
    <citation type="submission" date="2016-10" db="EMBL/GenBank/DDBJ databases">
        <authorList>
            <person name="Varghese N."/>
            <person name="Submissions S."/>
        </authorList>
    </citation>
    <scope>NUCLEOTIDE SEQUENCE [LARGE SCALE GENOMIC DNA]</scope>
    <source>
        <strain evidence="2">DSM 44437</strain>
    </source>
</reference>
<dbReference type="EMBL" id="FOFV01000026">
    <property type="protein sequence ID" value="SES39433.1"/>
    <property type="molecule type" value="Genomic_DNA"/>
</dbReference>
<dbReference type="RefSeq" id="WP_089926537.1">
    <property type="nucleotide sequence ID" value="NZ_FOFV01000026.1"/>
</dbReference>
<dbReference type="STRING" id="65499.SAMN04488000_12623"/>
<sequence>MTEGVIDGDWEYRPLRLPPGISRRTATTQLAIQAEFAGWELSRTLLYSDGSRKMWLRRKVQPSLLPGLIT</sequence>
<dbReference type="OrthoDB" id="3216149at2"/>
<dbReference type="InterPro" id="IPR043758">
    <property type="entry name" value="DUF5703"/>
</dbReference>
<proteinExistence type="predicted"/>
<evidence type="ECO:0008006" key="3">
    <source>
        <dbReference type="Google" id="ProtNLM"/>
    </source>
</evidence>
<name>A0A1H9X1A5_9PSEU</name>
<evidence type="ECO:0000313" key="1">
    <source>
        <dbReference type="EMBL" id="SES39433.1"/>
    </source>
</evidence>
<gene>
    <name evidence="1" type="ORF">SAMN04488000_12623</name>
</gene>
<accession>A0A1H9X1A5</accession>